<reference evidence="2 3" key="1">
    <citation type="submission" date="2012-09" db="EMBL/GenBank/DDBJ databases">
        <title>Genome Sequence of alkane-degrading Bacterium Alcanivorax jadensis T9.</title>
        <authorList>
            <person name="Lai Q."/>
            <person name="Shao Z."/>
        </authorList>
    </citation>
    <scope>NUCLEOTIDE SEQUENCE [LARGE SCALE GENOMIC DNA]</scope>
    <source>
        <strain evidence="2 3">T9</strain>
    </source>
</reference>
<sequence>MPTTADWLGWTRAPAQVDGLDYHEIDALGARVGGCQSLYEHHREARYLKEQQAVVWLDDCVEQIAGARKARHYAQQVDLEVESAWQAVLAHKEAQRRQAQRRREIREGMRQAQQMAETLRNAEEEQEKAQSQRLERLDGANIHSLMLEVPNLPLAFTVGSASDMTLKRFLACLEVLYPNEGYQIRRDGDKLTVKAERATMMRGDVLLESRYTRIWDNWTLQYLSVGEIRAENAQDRYVLAQNLLGSQCQPDRQAGN</sequence>
<evidence type="ECO:0008006" key="4">
    <source>
        <dbReference type="Google" id="ProtNLM"/>
    </source>
</evidence>
<gene>
    <name evidence="2" type="ORF">T9A_02800</name>
</gene>
<dbReference type="EMBL" id="ARXU01000013">
    <property type="protein sequence ID" value="KGD60227.1"/>
    <property type="molecule type" value="Genomic_DNA"/>
</dbReference>
<proteinExistence type="predicted"/>
<keyword evidence="1" id="KW-0175">Coiled coil</keyword>
<evidence type="ECO:0000313" key="3">
    <source>
        <dbReference type="Proteomes" id="UP000029443"/>
    </source>
</evidence>
<dbReference type="Proteomes" id="UP000029443">
    <property type="component" value="Unassembled WGS sequence"/>
</dbReference>
<accession>A0ABR4WA93</accession>
<keyword evidence="3" id="KW-1185">Reference proteome</keyword>
<organism evidence="2 3">
    <name type="scientific">Alcanivorax jadensis T9</name>
    <dbReference type="NCBI Taxonomy" id="1177181"/>
    <lineage>
        <taxon>Bacteria</taxon>
        <taxon>Pseudomonadati</taxon>
        <taxon>Pseudomonadota</taxon>
        <taxon>Gammaproteobacteria</taxon>
        <taxon>Oceanospirillales</taxon>
        <taxon>Alcanivoracaceae</taxon>
        <taxon>Alcanivorax</taxon>
    </lineage>
</organism>
<comment type="caution">
    <text evidence="2">The sequence shown here is derived from an EMBL/GenBank/DDBJ whole genome shotgun (WGS) entry which is preliminary data.</text>
</comment>
<protein>
    <recommendedName>
        <fullName evidence="4">Lipoprotein</fullName>
    </recommendedName>
</protein>
<dbReference type="RefSeq" id="WP_035249640.1">
    <property type="nucleotide sequence ID" value="NZ_ARXU01000013.1"/>
</dbReference>
<evidence type="ECO:0000313" key="2">
    <source>
        <dbReference type="EMBL" id="KGD60227.1"/>
    </source>
</evidence>
<name>A0ABR4WA93_9GAMM</name>
<feature type="coiled-coil region" evidence="1">
    <location>
        <begin position="102"/>
        <end position="135"/>
    </location>
</feature>
<evidence type="ECO:0000256" key="1">
    <source>
        <dbReference type="SAM" id="Coils"/>
    </source>
</evidence>